<comment type="catalytic activity">
    <reaction evidence="7">
        <text>(6S)-5,6,7,8-tetrahydrofolate + NADP(+) = 7,8-dihydrofolate + NADPH + H(+)</text>
        <dbReference type="Rhea" id="RHEA:15009"/>
        <dbReference type="ChEBI" id="CHEBI:15378"/>
        <dbReference type="ChEBI" id="CHEBI:57451"/>
        <dbReference type="ChEBI" id="CHEBI:57453"/>
        <dbReference type="ChEBI" id="CHEBI:57783"/>
        <dbReference type="ChEBI" id="CHEBI:58349"/>
        <dbReference type="EC" id="1.5.1.3"/>
    </reaction>
</comment>
<dbReference type="GO" id="GO:0050661">
    <property type="term" value="F:NADP binding"/>
    <property type="evidence" value="ECO:0007669"/>
    <property type="project" value="InterPro"/>
</dbReference>
<evidence type="ECO:0000313" key="9">
    <source>
        <dbReference type="EMBL" id="HJB30021.1"/>
    </source>
</evidence>
<evidence type="ECO:0000256" key="4">
    <source>
        <dbReference type="ARBA" id="ARBA00022563"/>
    </source>
</evidence>
<dbReference type="Gene3D" id="3.40.430.10">
    <property type="entry name" value="Dihydrofolate Reductase, subunit A"/>
    <property type="match status" value="1"/>
</dbReference>
<keyword evidence="4 7" id="KW-0554">One-carbon metabolism</keyword>
<organism evidence="9 10">
    <name type="scientific">Candidatus Blautia faecavium</name>
    <dbReference type="NCBI Taxonomy" id="2838487"/>
    <lineage>
        <taxon>Bacteria</taxon>
        <taxon>Bacillati</taxon>
        <taxon>Bacillota</taxon>
        <taxon>Clostridia</taxon>
        <taxon>Lachnospirales</taxon>
        <taxon>Lachnospiraceae</taxon>
        <taxon>Blautia</taxon>
    </lineage>
</organism>
<dbReference type="InterPro" id="IPR024072">
    <property type="entry name" value="DHFR-like_dom_sf"/>
</dbReference>
<proteinExistence type="inferred from homology"/>
<dbReference type="PANTHER" id="PTHR48069">
    <property type="entry name" value="DIHYDROFOLATE REDUCTASE"/>
    <property type="match status" value="1"/>
</dbReference>
<evidence type="ECO:0000256" key="2">
    <source>
        <dbReference type="ARBA" id="ARBA00009539"/>
    </source>
</evidence>
<dbReference type="CDD" id="cd00209">
    <property type="entry name" value="DHFR"/>
    <property type="match status" value="1"/>
</dbReference>
<comment type="similarity">
    <text evidence="2 7">Belongs to the dihydrofolate reductase family.</text>
</comment>
<dbReference type="AlphaFoldDB" id="A0A9D2LUW9"/>
<comment type="caution">
    <text evidence="9">The sequence shown here is derived from an EMBL/GenBank/DDBJ whole genome shotgun (WGS) entry which is preliminary data.</text>
</comment>
<dbReference type="EMBL" id="DWYZ01000283">
    <property type="protein sequence ID" value="HJB30021.1"/>
    <property type="molecule type" value="Genomic_DNA"/>
</dbReference>
<evidence type="ECO:0000313" key="10">
    <source>
        <dbReference type="Proteomes" id="UP000823842"/>
    </source>
</evidence>
<keyword evidence="5 7" id="KW-0521">NADP</keyword>
<keyword evidence="6 7" id="KW-0560">Oxidoreductase</keyword>
<dbReference type="PIRSF" id="PIRSF000194">
    <property type="entry name" value="DHFR"/>
    <property type="match status" value="1"/>
</dbReference>
<dbReference type="PRINTS" id="PR00070">
    <property type="entry name" value="DHFR"/>
</dbReference>
<reference evidence="9" key="1">
    <citation type="journal article" date="2021" name="PeerJ">
        <title>Extensive microbial diversity within the chicken gut microbiome revealed by metagenomics and culture.</title>
        <authorList>
            <person name="Gilroy R."/>
            <person name="Ravi A."/>
            <person name="Getino M."/>
            <person name="Pursley I."/>
            <person name="Horton D.L."/>
            <person name="Alikhan N.F."/>
            <person name="Baker D."/>
            <person name="Gharbi K."/>
            <person name="Hall N."/>
            <person name="Watson M."/>
            <person name="Adriaenssens E.M."/>
            <person name="Foster-Nyarko E."/>
            <person name="Jarju S."/>
            <person name="Secka A."/>
            <person name="Antonio M."/>
            <person name="Oren A."/>
            <person name="Chaudhuri R.R."/>
            <person name="La Ragione R."/>
            <person name="Hildebrand F."/>
            <person name="Pallen M.J."/>
        </authorList>
    </citation>
    <scope>NUCLEOTIDE SEQUENCE</scope>
    <source>
        <strain evidence="9">ChiSjej1B19-5720</strain>
    </source>
</reference>
<name>A0A9D2LUW9_9FIRM</name>
<evidence type="ECO:0000256" key="1">
    <source>
        <dbReference type="ARBA" id="ARBA00004903"/>
    </source>
</evidence>
<evidence type="ECO:0000256" key="5">
    <source>
        <dbReference type="ARBA" id="ARBA00022857"/>
    </source>
</evidence>
<dbReference type="InterPro" id="IPR012259">
    <property type="entry name" value="DHFR"/>
</dbReference>
<dbReference type="InterPro" id="IPR001796">
    <property type="entry name" value="DHFR_dom"/>
</dbReference>
<evidence type="ECO:0000256" key="7">
    <source>
        <dbReference type="PIRNR" id="PIRNR000194"/>
    </source>
</evidence>
<dbReference type="Proteomes" id="UP000823842">
    <property type="component" value="Unassembled WGS sequence"/>
</dbReference>
<evidence type="ECO:0000256" key="6">
    <source>
        <dbReference type="ARBA" id="ARBA00023002"/>
    </source>
</evidence>
<comment type="pathway">
    <text evidence="1 7">Cofactor biosynthesis; tetrahydrofolate biosynthesis; 5,6,7,8-tetrahydrofolate from 7,8-dihydrofolate: step 1/1.</text>
</comment>
<dbReference type="SUPFAM" id="SSF53597">
    <property type="entry name" value="Dihydrofolate reductase-like"/>
    <property type="match status" value="1"/>
</dbReference>
<dbReference type="EC" id="1.5.1.3" evidence="3 7"/>
<comment type="function">
    <text evidence="7">Key enzyme in folate metabolism. Catalyzes an essential reaction for de novo glycine and purine synthesis, and for DNA precursor synthesis.</text>
</comment>
<protein>
    <recommendedName>
        <fullName evidence="3 7">Dihydrofolate reductase</fullName>
        <ecNumber evidence="3 7">1.5.1.3</ecNumber>
    </recommendedName>
</protein>
<dbReference type="GO" id="GO:0046655">
    <property type="term" value="P:folic acid metabolic process"/>
    <property type="evidence" value="ECO:0007669"/>
    <property type="project" value="TreeGrafter"/>
</dbReference>
<reference evidence="9" key="2">
    <citation type="submission" date="2021-04" db="EMBL/GenBank/DDBJ databases">
        <authorList>
            <person name="Gilroy R."/>
        </authorList>
    </citation>
    <scope>NUCLEOTIDE SEQUENCE</scope>
    <source>
        <strain evidence="9">ChiSjej1B19-5720</strain>
    </source>
</reference>
<dbReference type="GO" id="GO:0006730">
    <property type="term" value="P:one-carbon metabolic process"/>
    <property type="evidence" value="ECO:0007669"/>
    <property type="project" value="UniProtKB-KW"/>
</dbReference>
<evidence type="ECO:0000256" key="3">
    <source>
        <dbReference type="ARBA" id="ARBA00012856"/>
    </source>
</evidence>
<feature type="domain" description="DHFR" evidence="8">
    <location>
        <begin position="1"/>
        <end position="162"/>
    </location>
</feature>
<dbReference type="GO" id="GO:0046452">
    <property type="term" value="P:dihydrofolate metabolic process"/>
    <property type="evidence" value="ECO:0007669"/>
    <property type="project" value="TreeGrafter"/>
</dbReference>
<dbReference type="Pfam" id="PF00186">
    <property type="entry name" value="DHFR_1"/>
    <property type="match status" value="1"/>
</dbReference>
<gene>
    <name evidence="9" type="ORF">IAA06_14705</name>
</gene>
<sequence length="164" mass="19014">MRIIVAADNKWGIGKDNRLLVSIPADMKMFRQETTGKVVVMGRKTLESFPGGLPLKNRTNIVLTKNENYQAKGAVVVHTMEEALEEIKKYPSDQVYCIGGDSIYKQFLPYCDTAYVTKIDFSYEADSYFPDLDRMTEEWEITGRSGEQTYFDLEYEFLTYRRKK</sequence>
<evidence type="ECO:0000259" key="8">
    <source>
        <dbReference type="PROSITE" id="PS51330"/>
    </source>
</evidence>
<accession>A0A9D2LUW9</accession>
<dbReference type="GO" id="GO:0046654">
    <property type="term" value="P:tetrahydrofolate biosynthetic process"/>
    <property type="evidence" value="ECO:0007669"/>
    <property type="project" value="InterPro"/>
</dbReference>
<dbReference type="PROSITE" id="PS51330">
    <property type="entry name" value="DHFR_2"/>
    <property type="match status" value="1"/>
</dbReference>
<dbReference type="GO" id="GO:0004146">
    <property type="term" value="F:dihydrofolate reductase activity"/>
    <property type="evidence" value="ECO:0007669"/>
    <property type="project" value="UniProtKB-EC"/>
</dbReference>
<dbReference type="PANTHER" id="PTHR48069:SF3">
    <property type="entry name" value="DIHYDROFOLATE REDUCTASE"/>
    <property type="match status" value="1"/>
</dbReference>